<keyword evidence="1" id="KW-1133">Transmembrane helix</keyword>
<gene>
    <name evidence="2" type="ORF">INP52_03380</name>
</gene>
<keyword evidence="1" id="KW-0812">Transmembrane</keyword>
<dbReference type="InterPro" id="IPR019734">
    <property type="entry name" value="TPR_rpt"/>
</dbReference>
<dbReference type="KEGG" id="tio:INP52_03380"/>
<dbReference type="AlphaFoldDB" id="A0A7S7MA26"/>
<proteinExistence type="predicted"/>
<dbReference type="EMBL" id="CP063767">
    <property type="protein sequence ID" value="QOY61252.1"/>
    <property type="molecule type" value="Genomic_DNA"/>
</dbReference>
<evidence type="ECO:0000313" key="2">
    <source>
        <dbReference type="EMBL" id="QOY61252.1"/>
    </source>
</evidence>
<name>A0A7S7MA26_9ACTN</name>
<evidence type="ECO:0000313" key="3">
    <source>
        <dbReference type="Proteomes" id="UP000593735"/>
    </source>
</evidence>
<dbReference type="Proteomes" id="UP000593735">
    <property type="component" value="Chromosome"/>
</dbReference>
<accession>A0A7S7MA26</accession>
<protein>
    <submittedName>
        <fullName evidence="2">Tetratricopeptide repeat protein</fullName>
    </submittedName>
</protein>
<dbReference type="RefSeq" id="WP_194372401.1">
    <property type="nucleotide sequence ID" value="NZ_CP063767.1"/>
</dbReference>
<organism evidence="2 3">
    <name type="scientific">Thermophilibacter immobilis</name>
    <dbReference type="NCBI Taxonomy" id="2779519"/>
    <lineage>
        <taxon>Bacteria</taxon>
        <taxon>Bacillati</taxon>
        <taxon>Actinomycetota</taxon>
        <taxon>Coriobacteriia</taxon>
        <taxon>Coriobacteriales</taxon>
        <taxon>Atopobiaceae</taxon>
        <taxon>Thermophilibacter</taxon>
    </lineage>
</organism>
<dbReference type="Gene3D" id="1.25.40.10">
    <property type="entry name" value="Tetratricopeptide repeat domain"/>
    <property type="match status" value="1"/>
</dbReference>
<dbReference type="SMART" id="SM00028">
    <property type="entry name" value="TPR"/>
    <property type="match status" value="1"/>
</dbReference>
<feature type="transmembrane region" description="Helical" evidence="1">
    <location>
        <begin position="14"/>
        <end position="32"/>
    </location>
</feature>
<dbReference type="InterPro" id="IPR011990">
    <property type="entry name" value="TPR-like_helical_dom_sf"/>
</dbReference>
<keyword evidence="3" id="KW-1185">Reference proteome</keyword>
<evidence type="ECO:0000256" key="1">
    <source>
        <dbReference type="SAM" id="Phobius"/>
    </source>
</evidence>
<dbReference type="SUPFAM" id="SSF48452">
    <property type="entry name" value="TPR-like"/>
    <property type="match status" value="1"/>
</dbReference>
<sequence length="762" mass="82247">MAHRKKSKISPRDAAVLSAVVAVFCLIVTFSSRGNVRLFTQGLVASIAAGGCALHFGTLWQREEGGRKQAAGATGIVTQKASASLDGLLLRSDDVILTLRDLVSHGQEEPNADYGLLPALLVRAGLMDWEGAPAVGTSRLRRNGRWWLAPRTATELTDADYDRLISIEAALNVYEDLASRPALPQGGSEGSVAQILSTVADLEPLAHPGEQALGYFPDSAEKGGEWDCRVRFSSFVENVPTPFRSVADFRANVAAGALYVETLVPRPSCLALAAVLDPRGQARLARAYALRTALLLGRGALASSSALAHVVVNCREKTNADVLLSLDLTREALERLRAASRGPHALDGGLPADPALRWAAAEDGWLTGVEPFCLLDDEALNPPERHREVELDDSPCPDPLARATGAREMSDLGIMEKAGRVSSWNALVVELGDTTQGAVSRLVGLRDRTADLSVAEACTRTSRALVDGTLDVTNKPALAKLFVDGGTLGAAARHVREVLDTTPAPDELEAALGALDLALSPITQMGLYLDDHDSVYRYFNSVSERISYNRTCDDQGRRVRLVPDEYYGAHSIAARGLSVLNRADEALAHTDELMRVAPMTPDAALAKVRCLEDQSRIFEAVDLLKGAIERSSTARDMAICFYRLAYMEWKLGRSDLAVACYQRSLTLHAEMAEQTRRELADMLEADRNLRVLADDQVLPTLEAGGIPTGDLGQIRQRTLDALIACTDAEVFSVARPLTGALLDIGRDDVLVDVYHSLARPQR</sequence>
<reference evidence="2 3" key="1">
    <citation type="submission" date="2020-10" db="EMBL/GenBank/DDBJ databases">
        <title>Olsenella immobilis sp.nov., isolated from the mud in a fermentation cellar used for the production of Chinese strong-flavoured liquor.</title>
        <authorList>
            <person name="Lu L."/>
        </authorList>
    </citation>
    <scope>NUCLEOTIDE SEQUENCE [LARGE SCALE GENOMIC DNA]</scope>
    <source>
        <strain evidence="2 3">LZLJ-2</strain>
    </source>
</reference>
<keyword evidence="1" id="KW-0472">Membrane</keyword>